<feature type="domain" description="Carbohydrate kinase FGGY N-terminal" evidence="5">
    <location>
        <begin position="5"/>
        <end position="242"/>
    </location>
</feature>
<accession>A0ABS2AKW1</accession>
<dbReference type="InterPro" id="IPR018485">
    <property type="entry name" value="FGGY_C"/>
</dbReference>
<dbReference type="InterPro" id="IPR050406">
    <property type="entry name" value="FGGY_Carb_Kinase"/>
</dbReference>
<evidence type="ECO:0000259" key="5">
    <source>
        <dbReference type="Pfam" id="PF00370"/>
    </source>
</evidence>
<keyword evidence="8" id="KW-1185">Reference proteome</keyword>
<feature type="domain" description="Carbohydrate kinase FGGY C-terminal" evidence="6">
    <location>
        <begin position="252"/>
        <end position="432"/>
    </location>
</feature>
<evidence type="ECO:0000259" key="6">
    <source>
        <dbReference type="Pfam" id="PF02782"/>
    </source>
</evidence>
<dbReference type="Pfam" id="PF02782">
    <property type="entry name" value="FGGY_C"/>
    <property type="match status" value="1"/>
</dbReference>
<dbReference type="SUPFAM" id="SSF53067">
    <property type="entry name" value="Actin-like ATPase domain"/>
    <property type="match status" value="2"/>
</dbReference>
<organism evidence="7 8">
    <name type="scientific">Paractinoplanes ovalisporus</name>
    <dbReference type="NCBI Taxonomy" id="2810368"/>
    <lineage>
        <taxon>Bacteria</taxon>
        <taxon>Bacillati</taxon>
        <taxon>Actinomycetota</taxon>
        <taxon>Actinomycetes</taxon>
        <taxon>Micromonosporales</taxon>
        <taxon>Micromonosporaceae</taxon>
        <taxon>Paractinoplanes</taxon>
    </lineage>
</organism>
<evidence type="ECO:0000313" key="8">
    <source>
        <dbReference type="Proteomes" id="UP000632138"/>
    </source>
</evidence>
<keyword evidence="2" id="KW-0119">Carbohydrate metabolism</keyword>
<evidence type="ECO:0000256" key="3">
    <source>
        <dbReference type="ARBA" id="ARBA00022679"/>
    </source>
</evidence>
<sequence length="492" mass="51932">MTLVAGIDSSTQSCKVEVRELHTGRLIREGRAPHPPQKIVDPEEWWQALLLAVQRAGGLHDVSALSVSGQQHTPVFLDQNGAVVRDSPLWNDTGSHPQVVALNSELGSGEWVRRTGLPITLSDTVVKLRWLRDTDPESTRRTAAVAVVHDWLTWRLMGFGPGRADFSRLVTDRSEASGTGYWSGETGDYCTDLVQHALGKNVILPRLLGPLDRAGVTSPGIPGIPAGVVIGAGSGDNAAAALALQLRVGDAVMSLGTSGVVYSRSAQPVHDYSRVICSYADATGDHLPLGATLNAARDLDAGIAVLGCDYDELSALALQAAPGAGGLTLLPYFEGERTPDLPEATASLHGATLANFTRPNFARAVIEGMLASQVVMIEAIRACDVPVNRLLLIGGAARSPAVQQVLTEIIDVPLLLPEPGEYVTIGAAVQAGGALSGHFPDWHPVVREVPRAETSSLIMSQHRAARKALAYDPAPPMAAVSPLDRLRNAAAS</sequence>
<evidence type="ECO:0000313" key="7">
    <source>
        <dbReference type="EMBL" id="MBM2620504.1"/>
    </source>
</evidence>
<dbReference type="Gene3D" id="3.30.420.40">
    <property type="match status" value="2"/>
</dbReference>
<name>A0ABS2AKW1_9ACTN</name>
<keyword evidence="2" id="KW-0859">Xylose metabolism</keyword>
<dbReference type="InterPro" id="IPR000577">
    <property type="entry name" value="Carb_kinase_FGGY"/>
</dbReference>
<dbReference type="PANTHER" id="PTHR43095">
    <property type="entry name" value="SUGAR KINASE"/>
    <property type="match status" value="1"/>
</dbReference>
<comment type="caution">
    <text evidence="7">The sequence shown here is derived from an EMBL/GenBank/DDBJ whole genome shotgun (WGS) entry which is preliminary data.</text>
</comment>
<dbReference type="Proteomes" id="UP000632138">
    <property type="component" value="Unassembled WGS sequence"/>
</dbReference>
<dbReference type="InterPro" id="IPR043129">
    <property type="entry name" value="ATPase_NBD"/>
</dbReference>
<dbReference type="PANTHER" id="PTHR43095:SF5">
    <property type="entry name" value="XYLULOSE KINASE"/>
    <property type="match status" value="1"/>
</dbReference>
<evidence type="ECO:0000256" key="1">
    <source>
        <dbReference type="ARBA" id="ARBA00009156"/>
    </source>
</evidence>
<dbReference type="EMBL" id="JAENHP010000015">
    <property type="protein sequence ID" value="MBM2620504.1"/>
    <property type="molecule type" value="Genomic_DNA"/>
</dbReference>
<evidence type="ECO:0000256" key="4">
    <source>
        <dbReference type="ARBA" id="ARBA00022777"/>
    </source>
</evidence>
<reference evidence="7 8" key="1">
    <citation type="submission" date="2021-01" db="EMBL/GenBank/DDBJ databases">
        <title>Actinoplanes sp. nov. LDG1-06 isolated from lichen.</title>
        <authorList>
            <person name="Saeng-In P."/>
            <person name="Phongsopitanun W."/>
            <person name="Kanchanasin P."/>
            <person name="Yuki M."/>
            <person name="Kudo T."/>
            <person name="Ohkuma M."/>
            <person name="Tanasupawat S."/>
        </authorList>
    </citation>
    <scope>NUCLEOTIDE SEQUENCE [LARGE SCALE GENOMIC DNA]</scope>
    <source>
        <strain evidence="7 8">LDG1-06</strain>
    </source>
</reference>
<keyword evidence="4" id="KW-0418">Kinase</keyword>
<proteinExistence type="inferred from homology"/>
<gene>
    <name evidence="7" type="ORF">JIG36_33845</name>
</gene>
<dbReference type="PIRSF" id="PIRSF000538">
    <property type="entry name" value="GlpK"/>
    <property type="match status" value="1"/>
</dbReference>
<comment type="similarity">
    <text evidence="1">Belongs to the FGGY kinase family.</text>
</comment>
<dbReference type="PRINTS" id="PR00301">
    <property type="entry name" value="HEATSHOCK70"/>
</dbReference>
<keyword evidence="3" id="KW-0808">Transferase</keyword>
<evidence type="ECO:0000256" key="2">
    <source>
        <dbReference type="ARBA" id="ARBA00022629"/>
    </source>
</evidence>
<dbReference type="InterPro" id="IPR018484">
    <property type="entry name" value="FGGY_N"/>
</dbReference>
<protein>
    <submittedName>
        <fullName evidence="7">Hsp70 family protein</fullName>
    </submittedName>
</protein>
<dbReference type="Pfam" id="PF00370">
    <property type="entry name" value="FGGY_N"/>
    <property type="match status" value="1"/>
</dbReference>